<dbReference type="PANTHER" id="PTHR11472">
    <property type="entry name" value="DNA REPAIR DEAD HELICASE RAD3/XP-D SUBFAMILY MEMBER"/>
    <property type="match status" value="1"/>
</dbReference>
<dbReference type="eggNOG" id="COG1199">
    <property type="taxonomic scope" value="Bacteria"/>
</dbReference>
<dbReference type="EC" id="5.6.2.3" evidence="6"/>
<dbReference type="InterPro" id="IPR039000">
    <property type="entry name" value="DinG_proteobact"/>
</dbReference>
<dbReference type="InterPro" id="IPR027417">
    <property type="entry name" value="P-loop_NTPase"/>
</dbReference>
<dbReference type="SMART" id="SM00491">
    <property type="entry name" value="HELICc2"/>
    <property type="match status" value="1"/>
</dbReference>
<evidence type="ECO:0000256" key="5">
    <source>
        <dbReference type="ARBA" id="ARBA00023125"/>
    </source>
</evidence>
<feature type="binding site" evidence="6">
    <location>
        <position position="194"/>
    </location>
    <ligand>
        <name>[4Fe-4S] cluster</name>
        <dbReference type="ChEBI" id="CHEBI:49883"/>
    </ligand>
</feature>
<name>A8FTK4_SHESH</name>
<gene>
    <name evidence="6" type="primary">dinG</name>
    <name evidence="8" type="ordered locus">Ssed_1566</name>
</gene>
<evidence type="ECO:0000259" key="7">
    <source>
        <dbReference type="PROSITE" id="PS51193"/>
    </source>
</evidence>
<dbReference type="SUPFAM" id="SSF52540">
    <property type="entry name" value="P-loop containing nucleoside triphosphate hydrolases"/>
    <property type="match status" value="1"/>
</dbReference>
<keyword evidence="6 8" id="KW-0347">Helicase</keyword>
<protein>
    <recommendedName>
        <fullName evidence="6">ATP-dependent DNA helicase DinG</fullName>
        <ecNumber evidence="6">5.6.2.3</ecNumber>
    </recommendedName>
    <alternativeName>
        <fullName evidence="6">DNA 5'-3' helicase DinG</fullName>
    </alternativeName>
</protein>
<dbReference type="InterPro" id="IPR014013">
    <property type="entry name" value="Helic_SF1/SF2_ATP-bd_DinG/Rad3"/>
</dbReference>
<accession>A8FTK4</accession>
<dbReference type="GO" id="GO:0046872">
    <property type="term" value="F:metal ion binding"/>
    <property type="evidence" value="ECO:0007669"/>
    <property type="project" value="UniProtKB-KW"/>
</dbReference>
<proteinExistence type="inferred from homology"/>
<keyword evidence="5 6" id="KW-0238">DNA-binding</keyword>
<dbReference type="NCBIfam" id="NF008729">
    <property type="entry name" value="PRK11747.1"/>
    <property type="match status" value="1"/>
</dbReference>
<dbReference type="GO" id="GO:0043139">
    <property type="term" value="F:5'-3' DNA helicase activity"/>
    <property type="evidence" value="ECO:0007669"/>
    <property type="project" value="UniProtKB-UniRule"/>
</dbReference>
<feature type="binding site" evidence="6">
    <location>
        <position position="125"/>
    </location>
    <ligand>
        <name>[4Fe-4S] cluster</name>
        <dbReference type="ChEBI" id="CHEBI:49883"/>
    </ligand>
</feature>
<dbReference type="HAMAP" id="MF_02205">
    <property type="entry name" value="DinG_proteobact"/>
    <property type="match status" value="1"/>
</dbReference>
<dbReference type="GO" id="GO:0003677">
    <property type="term" value="F:DNA binding"/>
    <property type="evidence" value="ECO:0007669"/>
    <property type="project" value="UniProtKB-UniRule"/>
</dbReference>
<dbReference type="STRING" id="425104.Ssed_1566"/>
<evidence type="ECO:0000313" key="8">
    <source>
        <dbReference type="EMBL" id="ABV36177.1"/>
    </source>
</evidence>
<dbReference type="EMBL" id="CP000821">
    <property type="protein sequence ID" value="ABV36177.1"/>
    <property type="molecule type" value="Genomic_DNA"/>
</dbReference>
<keyword evidence="3 6" id="KW-0378">Hydrolase</keyword>
<organism evidence="8 9">
    <name type="scientific">Shewanella sediminis (strain HAW-EB3)</name>
    <dbReference type="NCBI Taxonomy" id="425104"/>
    <lineage>
        <taxon>Bacteria</taxon>
        <taxon>Pseudomonadati</taxon>
        <taxon>Pseudomonadota</taxon>
        <taxon>Gammaproteobacteria</taxon>
        <taxon>Alteromonadales</taxon>
        <taxon>Shewanellaceae</taxon>
        <taxon>Shewanella</taxon>
    </lineage>
</organism>
<dbReference type="Gene3D" id="3.40.50.300">
    <property type="entry name" value="P-loop containing nucleotide triphosphate hydrolases"/>
    <property type="match status" value="2"/>
</dbReference>
<evidence type="ECO:0000256" key="6">
    <source>
        <dbReference type="HAMAP-Rule" id="MF_02205"/>
    </source>
</evidence>
<keyword evidence="6" id="KW-0413">Isomerase</keyword>
<comment type="cofactor">
    <cofactor evidence="6">
        <name>[4Fe-4S] cluster</name>
        <dbReference type="ChEBI" id="CHEBI:49883"/>
    </cofactor>
    <text evidence="6">Binds 1 [4Fe-4S] cluster.</text>
</comment>
<evidence type="ECO:0000313" key="9">
    <source>
        <dbReference type="Proteomes" id="UP000002015"/>
    </source>
</evidence>
<keyword evidence="6" id="KW-0408">Iron</keyword>
<dbReference type="InterPro" id="IPR006555">
    <property type="entry name" value="ATP-dep_Helicase_C"/>
</dbReference>
<dbReference type="GO" id="GO:0009432">
    <property type="term" value="P:SOS response"/>
    <property type="evidence" value="ECO:0007669"/>
    <property type="project" value="TreeGrafter"/>
</dbReference>
<keyword evidence="9" id="KW-1185">Reference proteome</keyword>
<keyword evidence="1 6" id="KW-0004">4Fe-4S</keyword>
<evidence type="ECO:0000256" key="1">
    <source>
        <dbReference type="ARBA" id="ARBA00022485"/>
    </source>
</evidence>
<dbReference type="GO" id="GO:0051539">
    <property type="term" value="F:4 iron, 4 sulfur cluster binding"/>
    <property type="evidence" value="ECO:0007669"/>
    <property type="project" value="UniProtKB-UniRule"/>
</dbReference>
<feature type="domain" description="Helicase ATP-binding" evidence="7">
    <location>
        <begin position="18"/>
        <end position="295"/>
    </location>
</feature>
<reference evidence="8 9" key="1">
    <citation type="submission" date="2007-08" db="EMBL/GenBank/DDBJ databases">
        <title>Complete sequence of Shewanella sediminis HAW-EB3.</title>
        <authorList>
            <consortium name="US DOE Joint Genome Institute"/>
            <person name="Copeland A."/>
            <person name="Lucas S."/>
            <person name="Lapidus A."/>
            <person name="Barry K."/>
            <person name="Glavina del Rio T."/>
            <person name="Dalin E."/>
            <person name="Tice H."/>
            <person name="Pitluck S."/>
            <person name="Chertkov O."/>
            <person name="Brettin T."/>
            <person name="Bruce D."/>
            <person name="Detter J.C."/>
            <person name="Han C."/>
            <person name="Schmutz J."/>
            <person name="Larimer F."/>
            <person name="Land M."/>
            <person name="Hauser L."/>
            <person name="Kyrpides N."/>
            <person name="Kim E."/>
            <person name="Zhao J.-S."/>
            <person name="Richardson P."/>
        </authorList>
    </citation>
    <scope>NUCLEOTIDE SEQUENCE [LARGE SCALE GENOMIC DNA]</scope>
    <source>
        <strain evidence="8 9">HAW-EB3</strain>
    </source>
</reference>
<feature type="binding site" evidence="6">
    <location>
        <position position="204"/>
    </location>
    <ligand>
        <name>[4Fe-4S] cluster</name>
        <dbReference type="ChEBI" id="CHEBI:49883"/>
    </ligand>
</feature>
<keyword evidence="2 6" id="KW-0547">Nucleotide-binding</keyword>
<sequence length="692" mass="78196">MRMLSADVKTQIRTIYKGIASALPDFRSRREQNYIVAEISKTLAGEYDKHRRIIVVEAGTGIGKSLAYILGSIPLALASKKKVCIATATVALQEQLLHKDLPFFLAQSELDFTFGLVKGRQRYVCLSKLEMLIGADNGTQMAMWQTKPDNSQVKQLQALLKDYHEGKWNGERDTLTSQLPDYLWQQIACDKHSCHRQLASHRNCPFHKAREDIDNWDVLIANHSLLFADLELGGGVILPDPEELYYIIDEAHHLPMVARDFSSAQSTLRGAIDWLDKIDKTSSKLQNQIKSNHIIAPAQAMQDHVTDLTGLLNQIAHYCDSQTKRFDNPENRIRFEHGKLPEALMIQAENLATVSTTALKQFNKMLVLLSEAIKDGDIPKHQSEQLLTETGFMLQRLENLQKLWKMMAKEDNPKGAPMARWIELITGKQTDYLFNASPIEVGFMLEKLLWDKAAGVVLCSATLRALNNFNHFTRQVGLSIDDGSRYLALDSPFDFEQNATLFLPQMKTEPTDDSYTEELAEQILALIEGEQATLVLFASYWQMEKVADLVENKIKTGLQLQGTASRQEILTNHKKRCDENEPSIIFGTGSFSEGLDLPGEYLTNLIITKLPFAVPTSPVEQAHAEYIKIKGGNPFLQLTIPDASRKLIQSCGRLLRKEQDYGRITILDRRLVSKRYGKSLLDALPPFRRVIE</sequence>
<dbReference type="InterPro" id="IPR045028">
    <property type="entry name" value="DinG/Rad3-like"/>
</dbReference>
<dbReference type="AlphaFoldDB" id="A8FTK4"/>
<dbReference type="GO" id="GO:0016887">
    <property type="term" value="F:ATP hydrolysis activity"/>
    <property type="evidence" value="ECO:0007669"/>
    <property type="project" value="RHEA"/>
</dbReference>
<keyword evidence="4 6" id="KW-0067">ATP-binding</keyword>
<dbReference type="HOGENOM" id="CLU_012117_4_1_6"/>
<comment type="similarity">
    <text evidence="6">Belongs to the helicase family. DinG subfamily. Type 1 sub-subfamily.</text>
</comment>
<dbReference type="GO" id="GO:0033677">
    <property type="term" value="F:DNA/RNA helicase activity"/>
    <property type="evidence" value="ECO:0007669"/>
    <property type="project" value="TreeGrafter"/>
</dbReference>
<dbReference type="GO" id="GO:0006281">
    <property type="term" value="P:DNA repair"/>
    <property type="evidence" value="ECO:0007669"/>
    <property type="project" value="TreeGrafter"/>
</dbReference>
<dbReference type="GO" id="GO:0005524">
    <property type="term" value="F:ATP binding"/>
    <property type="evidence" value="ECO:0007669"/>
    <property type="project" value="UniProtKB-UniRule"/>
</dbReference>
<evidence type="ECO:0000256" key="3">
    <source>
        <dbReference type="ARBA" id="ARBA00022801"/>
    </source>
</evidence>
<keyword evidence="6" id="KW-0479">Metal-binding</keyword>
<comment type="caution">
    <text evidence="6">Lacks conserved residue(s) required for the propagation of feature annotation.</text>
</comment>
<dbReference type="KEGG" id="sse:Ssed_1566"/>
<comment type="catalytic activity">
    <reaction evidence="6">
        <text>ATP + H2O = ADP + phosphate + H(+)</text>
        <dbReference type="Rhea" id="RHEA:13065"/>
        <dbReference type="ChEBI" id="CHEBI:15377"/>
        <dbReference type="ChEBI" id="CHEBI:15378"/>
        <dbReference type="ChEBI" id="CHEBI:30616"/>
        <dbReference type="ChEBI" id="CHEBI:43474"/>
        <dbReference type="ChEBI" id="CHEBI:456216"/>
        <dbReference type="EC" id="5.6.2.3"/>
    </reaction>
</comment>
<keyword evidence="6" id="KW-0411">Iron-sulfur</keyword>
<dbReference type="Proteomes" id="UP000002015">
    <property type="component" value="Chromosome"/>
</dbReference>
<evidence type="ECO:0000256" key="4">
    <source>
        <dbReference type="ARBA" id="ARBA00022840"/>
    </source>
</evidence>
<comment type="function">
    <text evidence="6">DNA-dependent ATPase and 5'-3' DNA helicase. Unwinds D-loops, R-loops, forked DNA and G-quadruplex DNA.</text>
</comment>
<dbReference type="PROSITE" id="PS51193">
    <property type="entry name" value="HELICASE_ATP_BIND_2"/>
    <property type="match status" value="1"/>
</dbReference>
<evidence type="ECO:0000256" key="2">
    <source>
        <dbReference type="ARBA" id="ARBA00022741"/>
    </source>
</evidence>
<dbReference type="Pfam" id="PF13307">
    <property type="entry name" value="Helicase_C_2"/>
    <property type="match status" value="1"/>
</dbReference>
<dbReference type="PANTHER" id="PTHR11472:SF59">
    <property type="entry name" value="ATP-DEPENDENT DNA HELICASE DING"/>
    <property type="match status" value="1"/>
</dbReference>